<protein>
    <submittedName>
        <fullName evidence="1">DUF3822 family protein</fullName>
    </submittedName>
</protein>
<dbReference type="Gene3D" id="3.30.420.260">
    <property type="match status" value="1"/>
</dbReference>
<evidence type="ECO:0000313" key="1">
    <source>
        <dbReference type="EMBL" id="MDA0176498.1"/>
    </source>
</evidence>
<dbReference type="RefSeq" id="WP_106688594.1">
    <property type="nucleotide sequence ID" value="NZ_CAXQEU010000016.1"/>
</dbReference>
<reference evidence="1" key="1">
    <citation type="submission" date="2022-11" db="EMBL/GenBank/DDBJ databases">
        <title>Refractory cell wall polysaccharides provide important carbon source for microbial heterotrophs in the hadal ocean.</title>
        <authorList>
            <person name="Zhu X."/>
        </authorList>
    </citation>
    <scope>NUCLEOTIDE SEQUENCE</scope>
    <source>
        <strain evidence="1">MTRN7</strain>
    </source>
</reference>
<dbReference type="EMBL" id="JAPFGC010000002">
    <property type="protein sequence ID" value="MDA0176498.1"/>
    <property type="molecule type" value="Genomic_DNA"/>
</dbReference>
<proteinExistence type="predicted"/>
<dbReference type="Gene3D" id="3.30.420.250">
    <property type="match status" value="1"/>
</dbReference>
<dbReference type="InterPro" id="IPR024213">
    <property type="entry name" value="DUF3822"/>
</dbReference>
<gene>
    <name evidence="1" type="ORF">OOZ35_03220</name>
</gene>
<evidence type="ECO:0000313" key="2">
    <source>
        <dbReference type="Proteomes" id="UP001149142"/>
    </source>
</evidence>
<dbReference type="Proteomes" id="UP001149142">
    <property type="component" value="Unassembled WGS sequence"/>
</dbReference>
<name>A0ABT4RXF2_9FLAO</name>
<organism evidence="1 2">
    <name type="scientific">Mesoflavibacter profundi</name>
    <dbReference type="NCBI Taxonomy" id="2708110"/>
    <lineage>
        <taxon>Bacteria</taxon>
        <taxon>Pseudomonadati</taxon>
        <taxon>Bacteroidota</taxon>
        <taxon>Flavobacteriia</taxon>
        <taxon>Flavobacteriales</taxon>
        <taxon>Flavobacteriaceae</taxon>
        <taxon>Mesoflavibacter</taxon>
    </lineage>
</organism>
<sequence>MAVTNNTNTSFNNKELSIQLSLSGLSFCILNTNNSTVETLFTTTYNKKNPTTVLDTVVDVFNTQKELQQSFDKITVIHENEWSTLVPKPLFDKEHIADYLKFNTKILKTDFITFDEISQNESINVYVPFTNINNYLFDKFGSFTYKHYSTILIEHILTQEKHNKSPKVYANINANTFEIVVVTNGKLVLYNTFNYQSKEDFIYYTLFVYEQLQLNPDVIEIVFLGEIDKTSPLYTIAYNYIRHVGFGNRFDNFQFKNPIENLHSNFTLLKSLQCE</sequence>
<keyword evidence="2" id="KW-1185">Reference proteome</keyword>
<comment type="caution">
    <text evidence="1">The sequence shown here is derived from an EMBL/GenBank/DDBJ whole genome shotgun (WGS) entry which is preliminary data.</text>
</comment>
<dbReference type="Pfam" id="PF12864">
    <property type="entry name" value="DUF3822"/>
    <property type="match status" value="1"/>
</dbReference>
<accession>A0ABT4RXF2</accession>
<dbReference type="CDD" id="cd24013">
    <property type="entry name" value="ASKHA_ATPase_BT3980-like"/>
    <property type="match status" value="1"/>
</dbReference>